<sequence length="69" mass="7965">MRSGKQQYIHDRSFCSQYTDIRVTCLAYHKNCQPPVIGSTASSNSPLQERFPAACSRHCTSPIWHWRSH</sequence>
<comment type="caution">
    <text evidence="1">The sequence shown here is derived from an EMBL/GenBank/DDBJ whole genome shotgun (WGS) entry which is preliminary data.</text>
</comment>
<dbReference type="EMBL" id="DYDO01000473">
    <property type="protein sequence ID" value="DBA13570.1"/>
    <property type="molecule type" value="Genomic_DNA"/>
</dbReference>
<accession>A0AAV2ZGF0</accession>
<dbReference type="AlphaFoldDB" id="A0AAV2ZGF0"/>
<name>A0AAV2ZGF0_PYXAD</name>
<protein>
    <submittedName>
        <fullName evidence="1">Uncharacterized protein</fullName>
    </submittedName>
</protein>
<gene>
    <name evidence="1" type="ORF">GDO54_018593</name>
</gene>
<keyword evidence="2" id="KW-1185">Reference proteome</keyword>
<evidence type="ECO:0000313" key="1">
    <source>
        <dbReference type="EMBL" id="DBA13570.1"/>
    </source>
</evidence>
<proteinExistence type="predicted"/>
<reference evidence="1" key="1">
    <citation type="thesis" date="2020" institute="ProQuest LLC" country="789 East Eisenhower Parkway, Ann Arbor, MI, USA">
        <title>Comparative Genomics and Chromosome Evolution.</title>
        <authorList>
            <person name="Mudd A.B."/>
        </authorList>
    </citation>
    <scope>NUCLEOTIDE SEQUENCE</scope>
    <source>
        <strain evidence="1">1538</strain>
        <tissue evidence="1">Blood</tissue>
    </source>
</reference>
<evidence type="ECO:0000313" key="2">
    <source>
        <dbReference type="Proteomes" id="UP001181693"/>
    </source>
</evidence>
<dbReference type="Proteomes" id="UP001181693">
    <property type="component" value="Unassembled WGS sequence"/>
</dbReference>
<organism evidence="1 2">
    <name type="scientific">Pyxicephalus adspersus</name>
    <name type="common">African bullfrog</name>
    <dbReference type="NCBI Taxonomy" id="30357"/>
    <lineage>
        <taxon>Eukaryota</taxon>
        <taxon>Metazoa</taxon>
        <taxon>Chordata</taxon>
        <taxon>Craniata</taxon>
        <taxon>Vertebrata</taxon>
        <taxon>Euteleostomi</taxon>
        <taxon>Amphibia</taxon>
        <taxon>Batrachia</taxon>
        <taxon>Anura</taxon>
        <taxon>Neobatrachia</taxon>
        <taxon>Ranoidea</taxon>
        <taxon>Pyxicephalidae</taxon>
        <taxon>Pyxicephalinae</taxon>
        <taxon>Pyxicephalus</taxon>
    </lineage>
</organism>